<dbReference type="EMBL" id="NMUH01000497">
    <property type="protein sequence ID" value="MQL80261.1"/>
    <property type="molecule type" value="Genomic_DNA"/>
</dbReference>
<feature type="region of interest" description="Disordered" evidence="1">
    <location>
        <begin position="293"/>
        <end position="312"/>
    </location>
</feature>
<feature type="region of interest" description="Disordered" evidence="1">
    <location>
        <begin position="22"/>
        <end position="69"/>
    </location>
</feature>
<protein>
    <submittedName>
        <fullName evidence="2">Uncharacterized protein</fullName>
    </submittedName>
</protein>
<dbReference type="Proteomes" id="UP000652761">
    <property type="component" value="Unassembled WGS sequence"/>
</dbReference>
<proteinExistence type="predicted"/>
<keyword evidence="3" id="KW-1185">Reference proteome</keyword>
<accession>A0A843U9W2</accession>
<sequence length="459" mass="49695">MGSGSTVRAGVGVAQGGLPLAAGAAGAAARHGRPPPHVVSASAGSSGPPPPSCPALMAERSTGGGWQPPHPRFSDEDGVERFVFGAAPSMKEVVEAVSTIQQTLFPFTSPENAQGHLSSVVEKGTEDGTIITDAMNRVQSSETKSDWIGHVRQVYGDNTIQQQAYNKGIEAFRLLQIDPSVQWGLIPPLGVNTTSHLHGRRRQGVCASVGRLHGKEYIFVTSGVFVPPQGNMPLRMSFVTPEDLNRSLDVCHFMTPEDLSMRLDVCRFMTSEDLEHVPRGSCNNLWRLYEASAGGPGQGDSTNGCRRPPPTRAAYISSRTDHTRANRSGLQVPAQRRKLRTVLSLSSDKAVWDAVLKNEAVKELRESIFAAGNAKSRSSGDGHDVLARLLEWIIECAKAKVMELAKKIAKTVNELLSFHEKDKLGEMDLSEDALRSSFMLSILVFILVIITRFQKALPV</sequence>
<gene>
    <name evidence="2" type="ORF">Taro_012706</name>
</gene>
<dbReference type="AlphaFoldDB" id="A0A843U9W2"/>
<reference evidence="2" key="1">
    <citation type="submission" date="2017-07" db="EMBL/GenBank/DDBJ databases">
        <title>Taro Niue Genome Assembly and Annotation.</title>
        <authorList>
            <person name="Atibalentja N."/>
            <person name="Keating K."/>
            <person name="Fields C.J."/>
        </authorList>
    </citation>
    <scope>NUCLEOTIDE SEQUENCE</scope>
    <source>
        <strain evidence="2">Niue_2</strain>
        <tissue evidence="2">Leaf</tissue>
    </source>
</reference>
<name>A0A843U9W2_COLES</name>
<dbReference type="PANTHER" id="PTHR33625">
    <property type="entry name" value="OS08G0179900 PROTEIN"/>
    <property type="match status" value="1"/>
</dbReference>
<comment type="caution">
    <text evidence="2">The sequence shown here is derived from an EMBL/GenBank/DDBJ whole genome shotgun (WGS) entry which is preliminary data.</text>
</comment>
<evidence type="ECO:0000313" key="3">
    <source>
        <dbReference type="Proteomes" id="UP000652761"/>
    </source>
</evidence>
<dbReference type="OrthoDB" id="737041at2759"/>
<organism evidence="2 3">
    <name type="scientific">Colocasia esculenta</name>
    <name type="common">Wild taro</name>
    <name type="synonym">Arum esculentum</name>
    <dbReference type="NCBI Taxonomy" id="4460"/>
    <lineage>
        <taxon>Eukaryota</taxon>
        <taxon>Viridiplantae</taxon>
        <taxon>Streptophyta</taxon>
        <taxon>Embryophyta</taxon>
        <taxon>Tracheophyta</taxon>
        <taxon>Spermatophyta</taxon>
        <taxon>Magnoliopsida</taxon>
        <taxon>Liliopsida</taxon>
        <taxon>Araceae</taxon>
        <taxon>Aroideae</taxon>
        <taxon>Colocasieae</taxon>
        <taxon>Colocasia</taxon>
    </lineage>
</organism>
<evidence type="ECO:0000313" key="2">
    <source>
        <dbReference type="EMBL" id="MQL80261.1"/>
    </source>
</evidence>
<dbReference type="PANTHER" id="PTHR33625:SF3">
    <property type="entry name" value="OS04G0550700 PROTEIN"/>
    <property type="match status" value="1"/>
</dbReference>
<evidence type="ECO:0000256" key="1">
    <source>
        <dbReference type="SAM" id="MobiDB-lite"/>
    </source>
</evidence>